<reference evidence="2 3" key="1">
    <citation type="submission" date="2016-11" db="EMBL/GenBank/DDBJ databases">
        <title>Draft Genome Sequences of Nine Cyanobacterial Strains from Diverse Habitats.</title>
        <authorList>
            <person name="Zhu T."/>
            <person name="Hou S."/>
            <person name="Lu X."/>
            <person name="Hess W.R."/>
        </authorList>
    </citation>
    <scope>NUCLEOTIDE SEQUENCE [LARGE SCALE GENOMIC DNA]</scope>
    <source>
        <strain evidence="2 3">5.2 s.c.1</strain>
    </source>
</reference>
<dbReference type="STRING" id="247279.NIES1031_05345"/>
<keyword evidence="1" id="KW-0175">Coiled coil</keyword>
<evidence type="ECO:0000313" key="2">
    <source>
        <dbReference type="EMBL" id="OKH28005.1"/>
    </source>
</evidence>
<protein>
    <submittedName>
        <fullName evidence="2">Uncharacterized protein</fullName>
    </submittedName>
</protein>
<proteinExistence type="predicted"/>
<sequence>MKRSEAIKLLESEAWTKADAIRALEVIDFNNNPDELTIRRAISNFAGSELSHRQRLQAAQKGQVTKKNKEIEQIHKEYDVKITRYKQELKQARERNETELHNLTAVNNELKAEVRRLSLNNDQLKKDNISLKEKLQNLTIANKDLDAKLTNTNLVNEQLKKDNKDLKNVVDAIKLKLAIEVNQLLKYEDSEIRKALIKLFNSTLG</sequence>
<gene>
    <name evidence="2" type="ORF">NIES1031_05345</name>
</gene>
<accession>A0A1U7HWU3</accession>
<organism evidence="2 3">
    <name type="scientific">Chroogloeocystis siderophila 5.2 s.c.1</name>
    <dbReference type="NCBI Taxonomy" id="247279"/>
    <lineage>
        <taxon>Bacteria</taxon>
        <taxon>Bacillati</taxon>
        <taxon>Cyanobacteriota</taxon>
        <taxon>Cyanophyceae</taxon>
        <taxon>Oscillatoriophycideae</taxon>
        <taxon>Chroococcales</taxon>
        <taxon>Chroococcaceae</taxon>
        <taxon>Chroogloeocystis</taxon>
    </lineage>
</organism>
<dbReference type="Proteomes" id="UP000185984">
    <property type="component" value="Unassembled WGS sequence"/>
</dbReference>
<dbReference type="EMBL" id="MRCC01000004">
    <property type="protein sequence ID" value="OKH28005.1"/>
    <property type="molecule type" value="Genomic_DNA"/>
</dbReference>
<evidence type="ECO:0000313" key="3">
    <source>
        <dbReference type="Proteomes" id="UP000185984"/>
    </source>
</evidence>
<dbReference type="AlphaFoldDB" id="A0A1U7HWU3"/>
<comment type="caution">
    <text evidence="2">The sequence shown here is derived from an EMBL/GenBank/DDBJ whole genome shotgun (WGS) entry which is preliminary data.</text>
</comment>
<evidence type="ECO:0000256" key="1">
    <source>
        <dbReference type="SAM" id="Coils"/>
    </source>
</evidence>
<keyword evidence="3" id="KW-1185">Reference proteome</keyword>
<dbReference type="RefSeq" id="WP_073548465.1">
    <property type="nucleotide sequence ID" value="NZ_CAWMVK010000034.1"/>
</dbReference>
<feature type="coiled-coil region" evidence="1">
    <location>
        <begin position="68"/>
        <end position="176"/>
    </location>
</feature>
<name>A0A1U7HWU3_9CHRO</name>